<dbReference type="AlphaFoldDB" id="A0AAN5VQ86"/>
<keyword evidence="1" id="KW-0812">Transmembrane</keyword>
<name>A0AAN5VQ86_CLODI</name>
<evidence type="ECO:0000313" key="2">
    <source>
        <dbReference type="EMBL" id="HBH1544182.1"/>
    </source>
</evidence>
<dbReference type="InterPro" id="IPR007404">
    <property type="entry name" value="YdjM-like"/>
</dbReference>
<dbReference type="Pfam" id="PF04307">
    <property type="entry name" value="YdjM"/>
    <property type="match status" value="1"/>
</dbReference>
<proteinExistence type="predicted"/>
<keyword evidence="2" id="KW-0378">Hydrolase</keyword>
<feature type="transmembrane region" description="Helical" evidence="1">
    <location>
        <begin position="30"/>
        <end position="48"/>
    </location>
</feature>
<sequence length="204" mass="23346">MQGKTHKIAGMCIGVITADYLLKYQYSQNMLFSIVTIGVITITSPYVIRKIPFNLFFILGLFFLFKKIHLDYSYIEQYYLTFIIIFGSIAGSLFPDIDHPNSSLGSKCKLLSSLLNSRFGHRGFIHSPILLIASMLVLFLLINKVNINYQIYYISLIVGIFIGWISHLLLDFITVSGIPIFYPISNKKFRIFKLKTSKHDLLVS</sequence>
<dbReference type="Proteomes" id="UP000878956">
    <property type="component" value="Unassembled WGS sequence"/>
</dbReference>
<organism evidence="2 3">
    <name type="scientific">Clostridioides difficile</name>
    <name type="common">Peptoclostridium difficile</name>
    <dbReference type="NCBI Taxonomy" id="1496"/>
    <lineage>
        <taxon>Bacteria</taxon>
        <taxon>Bacillati</taxon>
        <taxon>Bacillota</taxon>
        <taxon>Clostridia</taxon>
        <taxon>Peptostreptococcales</taxon>
        <taxon>Peptostreptococcaceae</taxon>
        <taxon>Clostridioides</taxon>
    </lineage>
</organism>
<dbReference type="GO" id="GO:0016787">
    <property type="term" value="F:hydrolase activity"/>
    <property type="evidence" value="ECO:0007669"/>
    <property type="project" value="UniProtKB-KW"/>
</dbReference>
<feature type="transmembrane region" description="Helical" evidence="1">
    <location>
        <begin position="151"/>
        <end position="184"/>
    </location>
</feature>
<dbReference type="PANTHER" id="PTHR35531">
    <property type="entry name" value="INNER MEMBRANE PROTEIN YBCI-RELATED"/>
    <property type="match status" value="1"/>
</dbReference>
<keyword evidence="1" id="KW-0472">Membrane</keyword>
<comment type="caution">
    <text evidence="2">The sequence shown here is derived from an EMBL/GenBank/DDBJ whole genome shotgun (WGS) entry which is preliminary data.</text>
</comment>
<reference evidence="2" key="2">
    <citation type="submission" date="2021-06" db="EMBL/GenBank/DDBJ databases">
        <authorList>
            <consortium name="NCBI Pathogen Detection Project"/>
        </authorList>
    </citation>
    <scope>NUCLEOTIDE SEQUENCE</scope>
    <source>
        <strain evidence="2">HN1000</strain>
    </source>
</reference>
<reference evidence="2" key="1">
    <citation type="journal article" date="2018" name="Genome Biol.">
        <title>SKESA: strategic k-mer extension for scrupulous assemblies.</title>
        <authorList>
            <person name="Souvorov A."/>
            <person name="Agarwala R."/>
            <person name="Lipman D.J."/>
        </authorList>
    </citation>
    <scope>NUCLEOTIDE SEQUENCE</scope>
    <source>
        <strain evidence="2">HN1000</strain>
    </source>
</reference>
<evidence type="ECO:0000256" key="1">
    <source>
        <dbReference type="SAM" id="Phobius"/>
    </source>
</evidence>
<protein>
    <submittedName>
        <fullName evidence="2">Metal-dependent hydrolase</fullName>
    </submittedName>
</protein>
<dbReference type="PANTHER" id="PTHR35531:SF1">
    <property type="entry name" value="INNER MEMBRANE PROTEIN YBCI-RELATED"/>
    <property type="match status" value="1"/>
</dbReference>
<accession>A0AAN5VQ86</accession>
<feature type="transmembrane region" description="Helical" evidence="1">
    <location>
        <begin position="78"/>
        <end position="97"/>
    </location>
</feature>
<feature type="non-terminal residue" evidence="2">
    <location>
        <position position="204"/>
    </location>
</feature>
<dbReference type="EMBL" id="DAEPXK010000064">
    <property type="protein sequence ID" value="HBH1544182.1"/>
    <property type="molecule type" value="Genomic_DNA"/>
</dbReference>
<gene>
    <name evidence="2" type="ORF">KRM00_003726</name>
</gene>
<keyword evidence="1" id="KW-1133">Transmembrane helix</keyword>
<evidence type="ECO:0000313" key="3">
    <source>
        <dbReference type="Proteomes" id="UP000878956"/>
    </source>
</evidence>
<feature type="transmembrane region" description="Helical" evidence="1">
    <location>
        <begin position="124"/>
        <end position="145"/>
    </location>
</feature>